<protein>
    <submittedName>
        <fullName evidence="1">Uncharacterized protein</fullName>
    </submittedName>
</protein>
<organism evidence="1 2">
    <name type="scientific">Leucobacter allii</name>
    <dbReference type="NCBI Taxonomy" id="2932247"/>
    <lineage>
        <taxon>Bacteria</taxon>
        <taxon>Bacillati</taxon>
        <taxon>Actinomycetota</taxon>
        <taxon>Actinomycetes</taxon>
        <taxon>Micrococcales</taxon>
        <taxon>Microbacteriaceae</taxon>
        <taxon>Leucobacter</taxon>
    </lineage>
</organism>
<evidence type="ECO:0000313" key="1">
    <source>
        <dbReference type="EMBL" id="UOQ58589.1"/>
    </source>
</evidence>
<evidence type="ECO:0000313" key="2">
    <source>
        <dbReference type="Proteomes" id="UP000831786"/>
    </source>
</evidence>
<dbReference type="RefSeq" id="WP_244729654.1">
    <property type="nucleotide sequence ID" value="NZ_CP095045.1"/>
</dbReference>
<name>A0ABY4FQX8_9MICO</name>
<proteinExistence type="predicted"/>
<reference evidence="1 2" key="1">
    <citation type="submission" date="2022-04" db="EMBL/GenBank/DDBJ databases">
        <title>Leucobacter sp. isolated from rhizosphere of garlic.</title>
        <authorList>
            <person name="Won M."/>
            <person name="Lee C.-M."/>
            <person name="Woen H.-Y."/>
            <person name="Kwon S.-W."/>
        </authorList>
    </citation>
    <scope>NUCLEOTIDE SEQUENCE [LARGE SCALE GENOMIC DNA]</scope>
    <source>
        <strain evidence="1 2">H21R-40</strain>
    </source>
</reference>
<dbReference type="EMBL" id="CP095045">
    <property type="protein sequence ID" value="UOQ58589.1"/>
    <property type="molecule type" value="Genomic_DNA"/>
</dbReference>
<accession>A0ABY4FQX8</accession>
<gene>
    <name evidence="1" type="ORF">MUN78_07125</name>
</gene>
<sequence>MSDQDIVVATFAVEVRRVELVTDEIVRGFIKLASGPRPGRRYAVRDLPSDYAVEIAYIGYPDAPRHVVGYQDIVRAWAALASEGLVDRDPASCSIADSIRVIDRACDHIPPHTSRRTS</sequence>
<keyword evidence="2" id="KW-1185">Reference proteome</keyword>
<dbReference type="Proteomes" id="UP000831786">
    <property type="component" value="Chromosome"/>
</dbReference>